<sequence>MSSLVRSGLERKGRDENYRRANYQAFFLNGCFESSLMDKPCFLPLQNPCEVAIEEKGAGQWMPLVVVTLGQSRGDHYIRMISTSKMP</sequence>
<dbReference type="Proteomes" id="UP000499080">
    <property type="component" value="Unassembled WGS sequence"/>
</dbReference>
<gene>
    <name evidence="1" type="ORF">AVEN_75653_1</name>
</gene>
<dbReference type="EMBL" id="BGPR01000303">
    <property type="protein sequence ID" value="GBM11700.1"/>
    <property type="molecule type" value="Genomic_DNA"/>
</dbReference>
<evidence type="ECO:0000313" key="1">
    <source>
        <dbReference type="EMBL" id="GBM11700.1"/>
    </source>
</evidence>
<name>A0A4Y2D4N9_ARAVE</name>
<evidence type="ECO:0000313" key="2">
    <source>
        <dbReference type="Proteomes" id="UP000499080"/>
    </source>
</evidence>
<reference evidence="1 2" key="1">
    <citation type="journal article" date="2019" name="Sci. Rep.">
        <title>Orb-weaving spider Araneus ventricosus genome elucidates the spidroin gene catalogue.</title>
        <authorList>
            <person name="Kono N."/>
            <person name="Nakamura H."/>
            <person name="Ohtoshi R."/>
            <person name="Moran D.A.P."/>
            <person name="Shinohara A."/>
            <person name="Yoshida Y."/>
            <person name="Fujiwara M."/>
            <person name="Mori M."/>
            <person name="Tomita M."/>
            <person name="Arakawa K."/>
        </authorList>
    </citation>
    <scope>NUCLEOTIDE SEQUENCE [LARGE SCALE GENOMIC DNA]</scope>
</reference>
<accession>A0A4Y2D4N9</accession>
<dbReference type="AlphaFoldDB" id="A0A4Y2D4N9"/>
<keyword evidence="2" id="KW-1185">Reference proteome</keyword>
<organism evidence="1 2">
    <name type="scientific">Araneus ventricosus</name>
    <name type="common">Orbweaver spider</name>
    <name type="synonym">Epeira ventricosa</name>
    <dbReference type="NCBI Taxonomy" id="182803"/>
    <lineage>
        <taxon>Eukaryota</taxon>
        <taxon>Metazoa</taxon>
        <taxon>Ecdysozoa</taxon>
        <taxon>Arthropoda</taxon>
        <taxon>Chelicerata</taxon>
        <taxon>Arachnida</taxon>
        <taxon>Araneae</taxon>
        <taxon>Araneomorphae</taxon>
        <taxon>Entelegynae</taxon>
        <taxon>Araneoidea</taxon>
        <taxon>Araneidae</taxon>
        <taxon>Araneus</taxon>
    </lineage>
</organism>
<protein>
    <submittedName>
        <fullName evidence="1">Uncharacterized protein</fullName>
    </submittedName>
</protein>
<proteinExistence type="predicted"/>
<comment type="caution">
    <text evidence="1">The sequence shown here is derived from an EMBL/GenBank/DDBJ whole genome shotgun (WGS) entry which is preliminary data.</text>
</comment>